<dbReference type="EMBL" id="SRLO01000646">
    <property type="protein sequence ID" value="TNN49674.1"/>
    <property type="molecule type" value="Genomic_DNA"/>
</dbReference>
<dbReference type="Proteomes" id="UP000314294">
    <property type="component" value="Unassembled WGS sequence"/>
</dbReference>
<evidence type="ECO:0000313" key="3">
    <source>
        <dbReference type="Proteomes" id="UP000314294"/>
    </source>
</evidence>
<gene>
    <name evidence="2" type="ORF">EYF80_040124</name>
</gene>
<organism evidence="2 3">
    <name type="scientific">Liparis tanakae</name>
    <name type="common">Tanaka's snailfish</name>
    <dbReference type="NCBI Taxonomy" id="230148"/>
    <lineage>
        <taxon>Eukaryota</taxon>
        <taxon>Metazoa</taxon>
        <taxon>Chordata</taxon>
        <taxon>Craniata</taxon>
        <taxon>Vertebrata</taxon>
        <taxon>Euteleostomi</taxon>
        <taxon>Actinopterygii</taxon>
        <taxon>Neopterygii</taxon>
        <taxon>Teleostei</taxon>
        <taxon>Neoteleostei</taxon>
        <taxon>Acanthomorphata</taxon>
        <taxon>Eupercaria</taxon>
        <taxon>Perciformes</taxon>
        <taxon>Cottioidei</taxon>
        <taxon>Cottales</taxon>
        <taxon>Liparidae</taxon>
        <taxon>Liparis</taxon>
    </lineage>
</organism>
<sequence>MNPTLQTESGALRRSHVSTRRPNTPAHAPLNAPLERGHDFLLWKRSGFLRMLPACKPSGGNHNGKHAAGHGYQSSIGVLHESPLSGGGGIKRLESFPRPRSKCER</sequence>
<accession>A0A4Z2GA52</accession>
<reference evidence="2 3" key="1">
    <citation type="submission" date="2019-03" db="EMBL/GenBank/DDBJ databases">
        <title>First draft genome of Liparis tanakae, snailfish: a comprehensive survey of snailfish specific genes.</title>
        <authorList>
            <person name="Kim W."/>
            <person name="Song I."/>
            <person name="Jeong J.-H."/>
            <person name="Kim D."/>
            <person name="Kim S."/>
            <person name="Ryu S."/>
            <person name="Song J.Y."/>
            <person name="Lee S.K."/>
        </authorList>
    </citation>
    <scope>NUCLEOTIDE SEQUENCE [LARGE SCALE GENOMIC DNA]</scope>
    <source>
        <tissue evidence="2">Muscle</tissue>
    </source>
</reference>
<evidence type="ECO:0000313" key="2">
    <source>
        <dbReference type="EMBL" id="TNN49674.1"/>
    </source>
</evidence>
<keyword evidence="3" id="KW-1185">Reference proteome</keyword>
<feature type="region of interest" description="Disordered" evidence="1">
    <location>
        <begin position="1"/>
        <end position="35"/>
    </location>
</feature>
<comment type="caution">
    <text evidence="2">The sequence shown here is derived from an EMBL/GenBank/DDBJ whole genome shotgun (WGS) entry which is preliminary data.</text>
</comment>
<feature type="compositionally biased region" description="Basic and acidic residues" evidence="1">
    <location>
        <begin position="91"/>
        <end position="105"/>
    </location>
</feature>
<name>A0A4Z2GA52_9TELE</name>
<proteinExistence type="predicted"/>
<protein>
    <submittedName>
        <fullName evidence="2">Uncharacterized protein</fullName>
    </submittedName>
</protein>
<feature type="region of interest" description="Disordered" evidence="1">
    <location>
        <begin position="53"/>
        <end position="105"/>
    </location>
</feature>
<dbReference type="AlphaFoldDB" id="A0A4Z2GA52"/>
<evidence type="ECO:0000256" key="1">
    <source>
        <dbReference type="SAM" id="MobiDB-lite"/>
    </source>
</evidence>